<dbReference type="SMART" id="SM00530">
    <property type="entry name" value="HTH_XRE"/>
    <property type="match status" value="1"/>
</dbReference>
<dbReference type="CDD" id="cd00093">
    <property type="entry name" value="HTH_XRE"/>
    <property type="match status" value="1"/>
</dbReference>
<dbReference type="AlphaFoldDB" id="A0A498R853"/>
<dbReference type="Proteomes" id="UP000277811">
    <property type="component" value="Unassembled WGS sequence"/>
</dbReference>
<sequence>MSLGERLAALRESKDLTQVELAQLTEISRSRLSLYETDKREPDLQTLKQLADFFNVTLDYLVGRDTSLFVTKEEKIPNDLLEFLKLPDARFSGILLTEEDKAKIKASLKIIFWDTKQKTDEKNHK</sequence>
<dbReference type="PANTHER" id="PTHR46558">
    <property type="entry name" value="TRACRIPTIONAL REGULATORY PROTEIN-RELATED-RELATED"/>
    <property type="match status" value="1"/>
</dbReference>
<dbReference type="RefSeq" id="WP_122628045.1">
    <property type="nucleotide sequence ID" value="NZ_UPPP01000071.1"/>
</dbReference>
<dbReference type="PROSITE" id="PS50943">
    <property type="entry name" value="HTH_CROC1"/>
    <property type="match status" value="1"/>
</dbReference>
<dbReference type="SUPFAM" id="SSF47413">
    <property type="entry name" value="lambda repressor-like DNA-binding domains"/>
    <property type="match status" value="1"/>
</dbReference>
<protein>
    <recommendedName>
        <fullName evidence="2">HTH cro/C1-type domain-containing protein</fullName>
    </recommendedName>
</protein>
<evidence type="ECO:0000259" key="2">
    <source>
        <dbReference type="PROSITE" id="PS50943"/>
    </source>
</evidence>
<dbReference type="InterPro" id="IPR001387">
    <property type="entry name" value="Cro/C1-type_HTH"/>
</dbReference>
<organism evidence="3 4">
    <name type="scientific">Lucifera butyrica</name>
    <dbReference type="NCBI Taxonomy" id="1351585"/>
    <lineage>
        <taxon>Bacteria</taxon>
        <taxon>Bacillati</taxon>
        <taxon>Bacillota</taxon>
        <taxon>Negativicutes</taxon>
        <taxon>Veillonellales</taxon>
        <taxon>Veillonellaceae</taxon>
        <taxon>Lucifera</taxon>
    </lineage>
</organism>
<name>A0A498R853_9FIRM</name>
<proteinExistence type="predicted"/>
<dbReference type="EMBL" id="UPPP01000071">
    <property type="protein sequence ID" value="VBB07100.1"/>
    <property type="molecule type" value="Genomic_DNA"/>
</dbReference>
<dbReference type="Gene3D" id="1.10.260.40">
    <property type="entry name" value="lambda repressor-like DNA-binding domains"/>
    <property type="match status" value="1"/>
</dbReference>
<dbReference type="GO" id="GO:0003677">
    <property type="term" value="F:DNA binding"/>
    <property type="evidence" value="ECO:0007669"/>
    <property type="project" value="UniProtKB-KW"/>
</dbReference>
<evidence type="ECO:0000313" key="3">
    <source>
        <dbReference type="EMBL" id="VBB07100.1"/>
    </source>
</evidence>
<reference evidence="3 4" key="1">
    <citation type="submission" date="2018-06" db="EMBL/GenBank/DDBJ databases">
        <authorList>
            <person name="Strepis N."/>
        </authorList>
    </citation>
    <scope>NUCLEOTIDE SEQUENCE [LARGE SCALE GENOMIC DNA]</scope>
    <source>
        <strain evidence="3">LUCI</strain>
    </source>
</reference>
<accession>A0A498R853</accession>
<gene>
    <name evidence="3" type="ORF">LUCI_2344</name>
</gene>
<dbReference type="InterPro" id="IPR010982">
    <property type="entry name" value="Lambda_DNA-bd_dom_sf"/>
</dbReference>
<keyword evidence="1" id="KW-0238">DNA-binding</keyword>
<dbReference type="OrthoDB" id="1625599at2"/>
<evidence type="ECO:0000256" key="1">
    <source>
        <dbReference type="ARBA" id="ARBA00023125"/>
    </source>
</evidence>
<keyword evidence="4" id="KW-1185">Reference proteome</keyword>
<feature type="domain" description="HTH cro/C1-type" evidence="2">
    <location>
        <begin position="7"/>
        <end position="61"/>
    </location>
</feature>
<dbReference type="PANTHER" id="PTHR46558:SF11">
    <property type="entry name" value="HTH-TYPE TRANSCRIPTIONAL REGULATOR XRE"/>
    <property type="match status" value="1"/>
</dbReference>
<evidence type="ECO:0000313" key="4">
    <source>
        <dbReference type="Proteomes" id="UP000277811"/>
    </source>
</evidence>
<dbReference type="Pfam" id="PF01381">
    <property type="entry name" value="HTH_3"/>
    <property type="match status" value="1"/>
</dbReference>